<protein>
    <submittedName>
        <fullName evidence="1">Uncharacterized protein</fullName>
    </submittedName>
</protein>
<dbReference type="RefSeq" id="WP_143989133.1">
    <property type="nucleotide sequence ID" value="NZ_CABEIU010000002.1"/>
</dbReference>
<organism evidence="1 2">
    <name type="scientific">Streptococcus oralis</name>
    <dbReference type="NCBI Taxonomy" id="1303"/>
    <lineage>
        <taxon>Bacteria</taxon>
        <taxon>Bacillati</taxon>
        <taxon>Bacillota</taxon>
        <taxon>Bacilli</taxon>
        <taxon>Lactobacillales</taxon>
        <taxon>Streptococcaceae</taxon>
        <taxon>Streptococcus</taxon>
    </lineage>
</organism>
<sequence>MRPKKYPYSGSQKTDNKQDRVEFAEILNYEPINVSIVVREGENSDILAKCVIRAYGEALSFIATLPVKGTRFSKQNQALFKIRLYQRIEKMGSEKLLESNHFIWSNMCLEEFYKIVT</sequence>
<dbReference type="EMBL" id="CABEIU010000002">
    <property type="protein sequence ID" value="VTT02279.1"/>
    <property type="molecule type" value="Genomic_DNA"/>
</dbReference>
<reference evidence="1 2" key="1">
    <citation type="submission" date="2019-05" db="EMBL/GenBank/DDBJ databases">
        <authorList>
            <consortium name="Pathogen Informatics"/>
        </authorList>
    </citation>
    <scope>NUCLEOTIDE SEQUENCE [LARGE SCALE GENOMIC DNA]</scope>
    <source>
        <strain evidence="1 2">NCTC10232</strain>
    </source>
</reference>
<evidence type="ECO:0000313" key="1">
    <source>
        <dbReference type="EMBL" id="VTT02279.1"/>
    </source>
</evidence>
<evidence type="ECO:0000313" key="2">
    <source>
        <dbReference type="Proteomes" id="UP000388056"/>
    </source>
</evidence>
<dbReference type="Proteomes" id="UP000388056">
    <property type="component" value="Unassembled WGS sequence"/>
</dbReference>
<accession>A0A4V6LND4</accession>
<gene>
    <name evidence="1" type="ORF">NCTC10232_00203</name>
</gene>
<dbReference type="AlphaFoldDB" id="A0A4V6LND4"/>
<name>A0A4V6LND4_STROR</name>
<proteinExistence type="predicted"/>